<evidence type="ECO:0000256" key="2">
    <source>
        <dbReference type="ARBA" id="ARBA00007441"/>
    </source>
</evidence>
<dbReference type="Pfam" id="PF00155">
    <property type="entry name" value="Aminotran_1_2"/>
    <property type="match status" value="1"/>
</dbReference>
<dbReference type="GO" id="GO:0005829">
    <property type="term" value="C:cytosol"/>
    <property type="evidence" value="ECO:0007669"/>
    <property type="project" value="TreeGrafter"/>
</dbReference>
<dbReference type="InterPro" id="IPR015422">
    <property type="entry name" value="PyrdxlP-dep_Trfase_small"/>
</dbReference>
<dbReference type="PRINTS" id="PR00799">
    <property type="entry name" value="TRANSAMINASE"/>
</dbReference>
<dbReference type="PROSITE" id="PS00105">
    <property type="entry name" value="AA_TRANSFER_CLASS_1"/>
    <property type="match status" value="1"/>
</dbReference>
<dbReference type="EC" id="2.6.1.1" evidence="7"/>
<evidence type="ECO:0000259" key="8">
    <source>
        <dbReference type="Pfam" id="PF00155"/>
    </source>
</evidence>
<evidence type="ECO:0000256" key="5">
    <source>
        <dbReference type="ARBA" id="ARBA00022679"/>
    </source>
</evidence>
<name>A0AA85FIR0_9TREM</name>
<dbReference type="FunFam" id="3.40.640.10:FF:000066">
    <property type="entry name" value="Aspartate aminotransferase"/>
    <property type="match status" value="1"/>
</dbReference>
<dbReference type="SUPFAM" id="SSF53383">
    <property type="entry name" value="PLP-dependent transferases"/>
    <property type="match status" value="1"/>
</dbReference>
<dbReference type="PANTHER" id="PTHR11879">
    <property type="entry name" value="ASPARTATE AMINOTRANSFERASE"/>
    <property type="match status" value="1"/>
</dbReference>
<evidence type="ECO:0000256" key="1">
    <source>
        <dbReference type="ARBA" id="ARBA00001933"/>
    </source>
</evidence>
<dbReference type="InterPro" id="IPR004839">
    <property type="entry name" value="Aminotransferase_I/II_large"/>
</dbReference>
<comment type="miscellaneous">
    <text evidence="7">In eukaryotes there are cytoplasmic, mitochondrial and chloroplastic isozymes.</text>
</comment>
<feature type="domain" description="Aminotransferase class I/classII large" evidence="8">
    <location>
        <begin position="31"/>
        <end position="398"/>
    </location>
</feature>
<dbReference type="InterPro" id="IPR000796">
    <property type="entry name" value="Asp_trans"/>
</dbReference>
<comment type="cofactor">
    <cofactor evidence="1">
        <name>pyridoxal 5'-phosphate</name>
        <dbReference type="ChEBI" id="CHEBI:597326"/>
    </cofactor>
</comment>
<keyword evidence="4 7" id="KW-0032">Aminotransferase</keyword>
<evidence type="ECO:0000256" key="6">
    <source>
        <dbReference type="ARBA" id="ARBA00022898"/>
    </source>
</evidence>
<evidence type="ECO:0000313" key="10">
    <source>
        <dbReference type="WBParaSite" id="SRDH1_50310.5"/>
    </source>
</evidence>
<dbReference type="PANTHER" id="PTHR11879:SF55">
    <property type="entry name" value="GLUTAMATE OXALOACETATE TRANSAMINASE 1, ISOFORM B"/>
    <property type="match status" value="1"/>
</dbReference>
<reference evidence="10" key="2">
    <citation type="submission" date="2023-11" db="UniProtKB">
        <authorList>
            <consortium name="WormBaseParasite"/>
        </authorList>
    </citation>
    <scope>IDENTIFICATION</scope>
</reference>
<dbReference type="InterPro" id="IPR015421">
    <property type="entry name" value="PyrdxlP-dep_Trfase_major"/>
</dbReference>
<dbReference type="WBParaSite" id="SRDH1_50310.5">
    <property type="protein sequence ID" value="SRDH1_50310.5"/>
    <property type="gene ID" value="SRDH1_50310"/>
</dbReference>
<comment type="catalytic activity">
    <reaction evidence="7">
        <text>L-aspartate + 2-oxoglutarate = oxaloacetate + L-glutamate</text>
        <dbReference type="Rhea" id="RHEA:21824"/>
        <dbReference type="ChEBI" id="CHEBI:16452"/>
        <dbReference type="ChEBI" id="CHEBI:16810"/>
        <dbReference type="ChEBI" id="CHEBI:29985"/>
        <dbReference type="ChEBI" id="CHEBI:29991"/>
        <dbReference type="EC" id="2.6.1.1"/>
    </reaction>
</comment>
<evidence type="ECO:0000313" key="9">
    <source>
        <dbReference type="Proteomes" id="UP000050792"/>
    </source>
</evidence>
<protein>
    <recommendedName>
        <fullName evidence="7">Aspartate aminotransferase</fullName>
        <ecNumber evidence="7">2.6.1.1</ecNumber>
    </recommendedName>
</protein>
<dbReference type="GO" id="GO:0004069">
    <property type="term" value="F:L-aspartate:2-oxoglutarate aminotransferase activity"/>
    <property type="evidence" value="ECO:0007669"/>
    <property type="project" value="UniProtKB-EC"/>
</dbReference>
<dbReference type="InterPro" id="IPR004838">
    <property type="entry name" value="NHTrfase_class1_PyrdxlP-BS"/>
</dbReference>
<evidence type="ECO:0000256" key="3">
    <source>
        <dbReference type="ARBA" id="ARBA00011738"/>
    </source>
</evidence>
<comment type="subunit">
    <text evidence="3 7">Homodimer.</text>
</comment>
<dbReference type="FunFam" id="3.90.1150.10:FF:000001">
    <property type="entry name" value="Aspartate aminotransferase"/>
    <property type="match status" value="1"/>
</dbReference>
<proteinExistence type="inferred from homology"/>
<evidence type="ECO:0000256" key="7">
    <source>
        <dbReference type="RuleBase" id="RU000480"/>
    </source>
</evidence>
<dbReference type="GO" id="GO:0030170">
    <property type="term" value="F:pyridoxal phosphate binding"/>
    <property type="evidence" value="ECO:0007669"/>
    <property type="project" value="InterPro"/>
</dbReference>
<organism evidence="9 10">
    <name type="scientific">Schistosoma rodhaini</name>
    <dbReference type="NCBI Taxonomy" id="6188"/>
    <lineage>
        <taxon>Eukaryota</taxon>
        <taxon>Metazoa</taxon>
        <taxon>Spiralia</taxon>
        <taxon>Lophotrochozoa</taxon>
        <taxon>Platyhelminthes</taxon>
        <taxon>Trematoda</taxon>
        <taxon>Digenea</taxon>
        <taxon>Strigeidida</taxon>
        <taxon>Schistosomatoidea</taxon>
        <taxon>Schistosomatidae</taxon>
        <taxon>Schistosoma</taxon>
    </lineage>
</organism>
<keyword evidence="6" id="KW-0663">Pyridoxal phosphate</keyword>
<dbReference type="AlphaFoldDB" id="A0AA85FIR0"/>
<dbReference type="CDD" id="cd00609">
    <property type="entry name" value="AAT_like"/>
    <property type="match status" value="1"/>
</dbReference>
<dbReference type="Gene3D" id="3.90.1150.10">
    <property type="entry name" value="Aspartate Aminotransferase, domain 1"/>
    <property type="match status" value="1"/>
</dbReference>
<dbReference type="Proteomes" id="UP000050792">
    <property type="component" value="Unassembled WGS sequence"/>
</dbReference>
<sequence length="407" mass="45900">MVMSFFELVHDAPPIEVYALTEACNEDKDTHKVNLGVGAYRTNEGQPWVLPVVRTVESLMAADHNLDKEYLPVSGIDTMCKAATKLVLGEDCKLIASKKADSCQTLGGTGAVYLALQFLSNISKCTTVYISNPSWPNHKGISLLVRLNIKEYRYWDHSSRKVNFTGMLEDLNKAPERAIVILHACAHNPTGTDLSHDQWKQLALLIQDKKLFPVFDMAYQGFASGNLDNDAWAVRLFASMGMEMFVAQSFSKNFGLYNERVGNLIFITNDPVTTSHVKSQVKLLIRQTWSNPPQHGARIVATILNNISLFNEWKTCVITMAQRIREMRQGLYEHLRSLGTPGNWEHIINQVGMFSYTGLTPTQTQYMKTKHHLYIMHDGRINMCALTTNNIEHIAQAIHDTVINVKE</sequence>
<dbReference type="GO" id="GO:0006532">
    <property type="term" value="P:aspartate biosynthetic process"/>
    <property type="evidence" value="ECO:0007669"/>
    <property type="project" value="TreeGrafter"/>
</dbReference>
<accession>A0AA85FIR0</accession>
<dbReference type="NCBIfam" id="NF006719">
    <property type="entry name" value="PRK09257.1"/>
    <property type="match status" value="1"/>
</dbReference>
<dbReference type="Gene3D" id="3.40.640.10">
    <property type="entry name" value="Type I PLP-dependent aspartate aminotransferase-like (Major domain)"/>
    <property type="match status" value="1"/>
</dbReference>
<dbReference type="InterPro" id="IPR015424">
    <property type="entry name" value="PyrdxlP-dep_Trfase"/>
</dbReference>
<keyword evidence="9" id="KW-1185">Reference proteome</keyword>
<keyword evidence="5 7" id="KW-0808">Transferase</keyword>
<reference evidence="9" key="1">
    <citation type="submission" date="2022-06" db="EMBL/GenBank/DDBJ databases">
        <authorList>
            <person name="Berger JAMES D."/>
            <person name="Berger JAMES D."/>
        </authorList>
    </citation>
    <scope>NUCLEOTIDE SEQUENCE [LARGE SCALE GENOMIC DNA]</scope>
</reference>
<evidence type="ECO:0000256" key="4">
    <source>
        <dbReference type="ARBA" id="ARBA00022576"/>
    </source>
</evidence>
<comment type="similarity">
    <text evidence="2">Belongs to the class-I pyridoxal-phosphate-dependent aminotransferase family.</text>
</comment>